<name>A0A553JJ21_SHEHA</name>
<gene>
    <name evidence="2" type="ORF">FN961_20715</name>
</gene>
<proteinExistence type="predicted"/>
<dbReference type="RefSeq" id="WP_144042076.1">
    <property type="nucleotide sequence ID" value="NZ_BMPL01000033.1"/>
</dbReference>
<feature type="compositionally biased region" description="Basic and acidic residues" evidence="1">
    <location>
        <begin position="51"/>
        <end position="60"/>
    </location>
</feature>
<dbReference type="EMBL" id="VKGK01000033">
    <property type="protein sequence ID" value="TRY12460.1"/>
    <property type="molecule type" value="Genomic_DNA"/>
</dbReference>
<keyword evidence="3" id="KW-1185">Reference proteome</keyword>
<accession>A0A553JJ21</accession>
<reference evidence="3" key="1">
    <citation type="submission" date="2019-07" db="EMBL/GenBank/DDBJ databases">
        <title>Shewanella sp. YLB-08 draft genomic sequence.</title>
        <authorList>
            <person name="Yu L."/>
        </authorList>
    </citation>
    <scope>NUCLEOTIDE SEQUENCE [LARGE SCALE GENOMIC DNA]</scope>
    <source>
        <strain evidence="3">JCM 20706</strain>
    </source>
</reference>
<feature type="region of interest" description="Disordered" evidence="1">
    <location>
        <begin position="30"/>
        <end position="63"/>
    </location>
</feature>
<dbReference type="Proteomes" id="UP000318126">
    <property type="component" value="Unassembled WGS sequence"/>
</dbReference>
<dbReference type="AlphaFoldDB" id="A0A553JJ21"/>
<evidence type="ECO:0000256" key="1">
    <source>
        <dbReference type="SAM" id="MobiDB-lite"/>
    </source>
</evidence>
<evidence type="ECO:0000313" key="2">
    <source>
        <dbReference type="EMBL" id="TRY12460.1"/>
    </source>
</evidence>
<organism evidence="2 3">
    <name type="scientific">Shewanella hanedai</name>
    <name type="common">Alteromonas hanedai</name>
    <dbReference type="NCBI Taxonomy" id="25"/>
    <lineage>
        <taxon>Bacteria</taxon>
        <taxon>Pseudomonadati</taxon>
        <taxon>Pseudomonadota</taxon>
        <taxon>Gammaproteobacteria</taxon>
        <taxon>Alteromonadales</taxon>
        <taxon>Shewanellaceae</taxon>
        <taxon>Shewanella</taxon>
    </lineage>
</organism>
<evidence type="ECO:0000313" key="3">
    <source>
        <dbReference type="Proteomes" id="UP000318126"/>
    </source>
</evidence>
<sequence length="237" mass="25785">MNPIANTTSTASQLTNTSLADKYGINSNQAEAGKHSDKVTLGQTGNASKAGSKEHVKDESVSLSPRALRAQKIEIMAKDFFADGNFSSADLPKLVQRLYQDGILSETQLNRLSEGGIDLPKSEGKVDDMKTFIQTKRNELEKTAQDDESMSNVLIKLLDDAEGVLDNMDSVQTKEISKEAARVSSQLNVFLQGDVEMSSEDRKQWQGLKSVMQLASSMGESQQAGGQLNSYLALGKY</sequence>
<comment type="caution">
    <text evidence="2">The sequence shown here is derived from an EMBL/GenBank/DDBJ whole genome shotgun (WGS) entry which is preliminary data.</text>
</comment>
<protein>
    <submittedName>
        <fullName evidence="2">Uncharacterized protein</fullName>
    </submittedName>
</protein>
<dbReference type="OrthoDB" id="6119046at2"/>